<accession>A0A2A6B993</accession>
<feature type="signal peptide" evidence="2">
    <location>
        <begin position="1"/>
        <end position="18"/>
    </location>
</feature>
<organism evidence="3 4">
    <name type="scientific">Pristionchus pacificus</name>
    <name type="common">Parasitic nematode worm</name>
    <dbReference type="NCBI Taxonomy" id="54126"/>
    <lineage>
        <taxon>Eukaryota</taxon>
        <taxon>Metazoa</taxon>
        <taxon>Ecdysozoa</taxon>
        <taxon>Nematoda</taxon>
        <taxon>Chromadorea</taxon>
        <taxon>Rhabditida</taxon>
        <taxon>Rhabditina</taxon>
        <taxon>Diplogasteromorpha</taxon>
        <taxon>Diplogasteroidea</taxon>
        <taxon>Neodiplogasteridae</taxon>
        <taxon>Pristionchus</taxon>
    </lineage>
</organism>
<evidence type="ECO:0000313" key="3">
    <source>
        <dbReference type="EnsemblMetazoa" id="PPA35393.1"/>
    </source>
</evidence>
<dbReference type="EnsemblMetazoa" id="PPA35393.1">
    <property type="protein sequence ID" value="PPA35393.1"/>
    <property type="gene ID" value="WBGene00273762"/>
</dbReference>
<keyword evidence="4" id="KW-1185">Reference proteome</keyword>
<feature type="compositionally biased region" description="Pro residues" evidence="1">
    <location>
        <begin position="237"/>
        <end position="246"/>
    </location>
</feature>
<accession>A0A8R1ULS6</accession>
<feature type="region of interest" description="Disordered" evidence="1">
    <location>
        <begin position="534"/>
        <end position="556"/>
    </location>
</feature>
<proteinExistence type="predicted"/>
<feature type="compositionally biased region" description="Low complexity" evidence="1">
    <location>
        <begin position="247"/>
        <end position="258"/>
    </location>
</feature>
<protein>
    <submittedName>
        <fullName evidence="3">Uncharacterized protein</fullName>
    </submittedName>
</protein>
<reference evidence="3" key="2">
    <citation type="submission" date="2022-06" db="UniProtKB">
        <authorList>
            <consortium name="EnsemblMetazoa"/>
        </authorList>
    </citation>
    <scope>IDENTIFICATION</scope>
    <source>
        <strain evidence="3">PS312</strain>
    </source>
</reference>
<feature type="compositionally biased region" description="Low complexity" evidence="1">
    <location>
        <begin position="132"/>
        <end position="141"/>
    </location>
</feature>
<gene>
    <name evidence="3" type="primary">WBGene00273762</name>
</gene>
<keyword evidence="2" id="KW-0732">Signal</keyword>
<evidence type="ECO:0000256" key="1">
    <source>
        <dbReference type="SAM" id="MobiDB-lite"/>
    </source>
</evidence>
<feature type="chain" id="PRO_5043399959" evidence="2">
    <location>
        <begin position="19"/>
        <end position="716"/>
    </location>
</feature>
<reference evidence="4" key="1">
    <citation type="journal article" date="2008" name="Nat. Genet.">
        <title>The Pristionchus pacificus genome provides a unique perspective on nematode lifestyle and parasitism.</title>
        <authorList>
            <person name="Dieterich C."/>
            <person name="Clifton S.W."/>
            <person name="Schuster L.N."/>
            <person name="Chinwalla A."/>
            <person name="Delehaunty K."/>
            <person name="Dinkelacker I."/>
            <person name="Fulton L."/>
            <person name="Fulton R."/>
            <person name="Godfrey J."/>
            <person name="Minx P."/>
            <person name="Mitreva M."/>
            <person name="Roeseler W."/>
            <person name="Tian H."/>
            <person name="Witte H."/>
            <person name="Yang S.P."/>
            <person name="Wilson R.K."/>
            <person name="Sommer R.J."/>
        </authorList>
    </citation>
    <scope>NUCLEOTIDE SEQUENCE [LARGE SCALE GENOMIC DNA]</scope>
    <source>
        <strain evidence="4">PS312</strain>
    </source>
</reference>
<feature type="compositionally biased region" description="Basic and acidic residues" evidence="1">
    <location>
        <begin position="113"/>
        <end position="127"/>
    </location>
</feature>
<feature type="compositionally biased region" description="Low complexity" evidence="1">
    <location>
        <begin position="534"/>
        <end position="550"/>
    </location>
</feature>
<feature type="region of interest" description="Disordered" evidence="1">
    <location>
        <begin position="113"/>
        <end position="145"/>
    </location>
</feature>
<evidence type="ECO:0000256" key="2">
    <source>
        <dbReference type="SAM" id="SignalP"/>
    </source>
</evidence>
<name>A0A2A6B993_PRIPA</name>
<sequence length="716" mass="77207">MLRPLLLLSICAATTAAAATPTVRAAAGAAKFDKKVDKSLLQNDRLWPDGFLKTEFLFPPVRDELSDKLDSSRKDAAVDRLAQPPRAICQTDRATIASQTSCINEAERVRRSRFVSEKQHQVKEESKKKKPLSSSPFSSDSFSDDAAAGKELAALPPLRGEKVRLPSSSSFDDTHFVGTTAPPVFSQESITATAAAGMVGTKFTDWNDNTKDDFEAWLRSKGEAIPQDLFETTTIAPPAPPPPDLPPTTTTPRPGPVRTTPTIVPITVEPWNAISVPDSFTAVPSIQEPWTQPTTPQTQTQTDSWTPPADFHRPAPLAPTVALPATVVHFDHGVDPDFPVLPPRARGLHNVPAGHNTDKQIDWDFVRGFRVLSKCESANFHPFTSVPLQSYFPDVTSGSAPSTAEITVQAVTVDEAPPPTNADPPQPAYTASYGRKDAEVVAALIEGLLPGTGPTVPSTVPSSYSVEGKLPPGYVAVPASWLDSSTPAPTVTYTQPPPPYSVEGRLPPGYAAVPISWLDQVPGAKQVGRSQYETFPEQQQQQFGGPQAPQRSQNAQFGAPPRFAADNSALTGRTSIGTLITDPNVYFPEANGALYLGAPQTVFYARPRQLPSEPLIVGVTPDWALGPQRLFKWDPHTPAAAWYGQSLASLVPGAQRSYPVPYPPYPGYGTNPPISDDCVSRDTDSSDFRKTPLPNVISLFPLPFSLPSLIKTFQNH</sequence>
<dbReference type="OrthoDB" id="5848256at2759"/>
<dbReference type="Proteomes" id="UP000005239">
    <property type="component" value="Unassembled WGS sequence"/>
</dbReference>
<evidence type="ECO:0000313" key="4">
    <source>
        <dbReference type="Proteomes" id="UP000005239"/>
    </source>
</evidence>
<dbReference type="AlphaFoldDB" id="A0A2A6B993"/>
<feature type="region of interest" description="Disordered" evidence="1">
    <location>
        <begin position="233"/>
        <end position="258"/>
    </location>
</feature>